<comment type="function">
    <text evidence="12">Catalyzes the attachment of alanine to tRNA(Ala) in a two-step reaction: alanine is first activated by ATP to form Ala-AMP and then transferred to the acceptor end of tRNA(Ala). Also edits incorrectly charged Ser-tRNA(Ala) and Gly-tRNA(Ala) via its editing domain.</text>
</comment>
<protein>
    <recommendedName>
        <fullName evidence="12">Alanine--tRNA ligase</fullName>
        <ecNumber evidence="12">6.1.1.7</ecNumber>
    </recommendedName>
    <alternativeName>
        <fullName evidence="12">Alanyl-tRNA synthetase</fullName>
        <shortName evidence="12">AlaRS</shortName>
    </alternativeName>
</protein>
<keyword evidence="5 12" id="KW-0479">Metal-binding</keyword>
<dbReference type="InterPro" id="IPR018165">
    <property type="entry name" value="Ala-tRNA-synth_IIc_core"/>
</dbReference>
<evidence type="ECO:0000313" key="15">
    <source>
        <dbReference type="Proteomes" id="UP000053352"/>
    </source>
</evidence>
<dbReference type="STRING" id="2309.CF15_02245"/>
<dbReference type="NCBIfam" id="TIGR00344">
    <property type="entry name" value="alaS"/>
    <property type="match status" value="1"/>
</dbReference>
<dbReference type="SMART" id="SM00863">
    <property type="entry name" value="tRNA_SAD"/>
    <property type="match status" value="1"/>
</dbReference>
<evidence type="ECO:0000256" key="8">
    <source>
        <dbReference type="ARBA" id="ARBA00022840"/>
    </source>
</evidence>
<feature type="binding site" evidence="12">
    <location>
        <position position="706"/>
    </location>
    <ligand>
        <name>Zn(2+)</name>
        <dbReference type="ChEBI" id="CHEBI:29105"/>
    </ligand>
</feature>
<dbReference type="GO" id="GO:0005524">
    <property type="term" value="F:ATP binding"/>
    <property type="evidence" value="ECO:0007669"/>
    <property type="project" value="UniProtKB-UniRule"/>
</dbReference>
<keyword evidence="4 12" id="KW-0436">Ligase</keyword>
<keyword evidence="10 12" id="KW-0648">Protein biosynthesis</keyword>
<comment type="domain">
    <text evidence="12">Consists of three domains; the N-terminal catalytic domain, the editing domain and the C-terminal C-Ala domain. The editing domain removes incorrectly charged amino acids, while the C-Ala domain, along with tRNA(Ala), serves as a bridge to cooperatively bring together the editing and aminoacylation centers thus stimulating deacylation of misacylated tRNAs.</text>
</comment>
<dbReference type="PRINTS" id="PR00980">
    <property type="entry name" value="TRNASYNTHALA"/>
</dbReference>
<dbReference type="FunFam" id="3.30.54.20:FF:000004">
    <property type="entry name" value="Alanine--tRNA ligase"/>
    <property type="match status" value="1"/>
</dbReference>
<evidence type="ECO:0000256" key="11">
    <source>
        <dbReference type="ARBA" id="ARBA00023146"/>
    </source>
</evidence>
<dbReference type="Proteomes" id="UP000053352">
    <property type="component" value="Unassembled WGS sequence"/>
</dbReference>
<dbReference type="InterPro" id="IPR018164">
    <property type="entry name" value="Ala-tRNA-synth_IIc_N"/>
</dbReference>
<keyword evidence="11 12" id="KW-0030">Aminoacyl-tRNA synthetase</keyword>
<dbReference type="InterPro" id="IPR045864">
    <property type="entry name" value="aa-tRNA-synth_II/BPL/LPL"/>
</dbReference>
<comment type="catalytic activity">
    <reaction evidence="12">
        <text>tRNA(Ala) + L-alanine + ATP = L-alanyl-tRNA(Ala) + AMP + diphosphate</text>
        <dbReference type="Rhea" id="RHEA:12540"/>
        <dbReference type="Rhea" id="RHEA-COMP:9657"/>
        <dbReference type="Rhea" id="RHEA-COMP:9923"/>
        <dbReference type="ChEBI" id="CHEBI:30616"/>
        <dbReference type="ChEBI" id="CHEBI:33019"/>
        <dbReference type="ChEBI" id="CHEBI:57972"/>
        <dbReference type="ChEBI" id="CHEBI:78442"/>
        <dbReference type="ChEBI" id="CHEBI:78497"/>
        <dbReference type="ChEBI" id="CHEBI:456215"/>
        <dbReference type="EC" id="6.1.1.7"/>
    </reaction>
</comment>
<comment type="similarity">
    <text evidence="1 12">Belongs to the class-II aminoacyl-tRNA synthetase family.</text>
</comment>
<keyword evidence="9 12" id="KW-0694">RNA-binding</keyword>
<dbReference type="InterPro" id="IPR002318">
    <property type="entry name" value="Ala-tRNA-lgiase_IIc"/>
</dbReference>
<feature type="domain" description="Alanyl-transfer RNA synthetases family profile" evidence="13">
    <location>
        <begin position="60"/>
        <end position="749"/>
    </location>
</feature>
<evidence type="ECO:0000256" key="4">
    <source>
        <dbReference type="ARBA" id="ARBA00022598"/>
    </source>
</evidence>
<dbReference type="SUPFAM" id="SSF50447">
    <property type="entry name" value="Translation proteins"/>
    <property type="match status" value="1"/>
</dbReference>
<dbReference type="OrthoDB" id="7506at2157"/>
<keyword evidence="3 12" id="KW-0820">tRNA-binding</keyword>
<dbReference type="Gene3D" id="3.30.980.10">
    <property type="entry name" value="Threonyl-trna Synthetase, Chain A, domain 2"/>
    <property type="match status" value="1"/>
</dbReference>
<keyword evidence="2 12" id="KW-0963">Cytoplasm</keyword>
<evidence type="ECO:0000256" key="6">
    <source>
        <dbReference type="ARBA" id="ARBA00022741"/>
    </source>
</evidence>
<dbReference type="SUPFAM" id="SSF101353">
    <property type="entry name" value="Putative anticodon-binding domain of alanyl-tRNA synthetase (AlaRS)"/>
    <property type="match status" value="1"/>
</dbReference>
<dbReference type="GO" id="GO:0002161">
    <property type="term" value="F:aminoacyl-tRNA deacylase activity"/>
    <property type="evidence" value="ECO:0007669"/>
    <property type="project" value="TreeGrafter"/>
</dbReference>
<dbReference type="RefSeq" id="WP_058370338.1">
    <property type="nucleotide sequence ID" value="NZ_LNTB01000001.1"/>
</dbReference>
<dbReference type="HAMAP" id="MF_00036_A">
    <property type="entry name" value="Ala_tRNA_synth_A"/>
    <property type="match status" value="1"/>
</dbReference>
<dbReference type="GO" id="GO:0000049">
    <property type="term" value="F:tRNA binding"/>
    <property type="evidence" value="ECO:0007669"/>
    <property type="project" value="UniProtKB-KW"/>
</dbReference>
<keyword evidence="8 12" id="KW-0067">ATP-binding</keyword>
<keyword evidence="6 12" id="KW-0547">Nucleotide-binding</keyword>
<feature type="binding site" evidence="12">
    <location>
        <position position="602"/>
    </location>
    <ligand>
        <name>Zn(2+)</name>
        <dbReference type="ChEBI" id="CHEBI:29105"/>
    </ligand>
</feature>
<dbReference type="Pfam" id="PF07973">
    <property type="entry name" value="tRNA_SAD"/>
    <property type="match status" value="1"/>
</dbReference>
<dbReference type="GO" id="GO:0008270">
    <property type="term" value="F:zinc ion binding"/>
    <property type="evidence" value="ECO:0007669"/>
    <property type="project" value="UniProtKB-UniRule"/>
</dbReference>
<reference evidence="14 15" key="1">
    <citation type="submission" date="2015-11" db="EMBL/GenBank/DDBJ databases">
        <title>Genome sequence of Pyrodictium occultum PL-19, a marine hyperthermophilic archaeon isolated from Volcano, Italy.</title>
        <authorList>
            <person name="Utturkar S."/>
            <person name="Huber H."/>
            <person name="Leptihn S."/>
            <person name="Brown S."/>
            <person name="Stetter K.O."/>
            <person name="Podar M."/>
        </authorList>
    </citation>
    <scope>NUCLEOTIDE SEQUENCE [LARGE SCALE GENOMIC DNA]</scope>
    <source>
        <strain evidence="14 15">PL-19</strain>
    </source>
</reference>
<comment type="subcellular location">
    <subcellularLocation>
        <location evidence="12">Cytoplasm</location>
    </subcellularLocation>
</comment>
<accession>A0A0V8RUJ6</accession>
<dbReference type="Pfam" id="PF01411">
    <property type="entry name" value="tRNA-synt_2c"/>
    <property type="match status" value="1"/>
</dbReference>
<dbReference type="InterPro" id="IPR022429">
    <property type="entry name" value="Ala-tRNA_lgiase_arc"/>
</dbReference>
<dbReference type="PANTHER" id="PTHR11777:SF9">
    <property type="entry name" value="ALANINE--TRNA LIGASE, CYTOPLASMIC"/>
    <property type="match status" value="1"/>
</dbReference>
<dbReference type="SUPFAM" id="SSF55186">
    <property type="entry name" value="ThrRS/AlaRS common domain"/>
    <property type="match status" value="1"/>
</dbReference>
<evidence type="ECO:0000256" key="12">
    <source>
        <dbReference type="HAMAP-Rule" id="MF_00036"/>
    </source>
</evidence>
<dbReference type="Gene3D" id="2.40.30.130">
    <property type="match status" value="1"/>
</dbReference>
<dbReference type="FunFam" id="3.30.930.10:FF:000056">
    <property type="entry name" value="Alanine--tRNA ligase"/>
    <property type="match status" value="1"/>
</dbReference>
<dbReference type="GO" id="GO:0006419">
    <property type="term" value="P:alanyl-tRNA aminoacylation"/>
    <property type="evidence" value="ECO:0007669"/>
    <property type="project" value="UniProtKB-UniRule"/>
</dbReference>
<comment type="caution">
    <text evidence="14">The sequence shown here is derived from an EMBL/GenBank/DDBJ whole genome shotgun (WGS) entry which is preliminary data.</text>
</comment>
<feature type="binding site" evidence="12">
    <location>
        <position position="606"/>
    </location>
    <ligand>
        <name>Zn(2+)</name>
        <dbReference type="ChEBI" id="CHEBI:29105"/>
    </ligand>
</feature>
<dbReference type="FunFam" id="3.30.980.10:FF:000004">
    <property type="entry name" value="Alanine--tRNA ligase, cytoplasmic"/>
    <property type="match status" value="1"/>
</dbReference>
<sequence>MHVDPKEYELEFFKEKGFIRRRCRIGGEYFWTLNPEQEHCNDAPCVEYYFWDVPKRSTDLSVAEARRKFLRFFERNGHEIIEPRPVVARWREDLYLTIASIVVFQPHVTSGIVPPPANPLVIVQPSIRLEDIDNVGLTLGRHLTSFEMGGHHAFNYPDKRVYWKEETVRLAFEFFTEELGIPPEHVTFKESWWEGGGNAGPSFEVTVGGLELATLVFMKYRVVDGRYEPIPVKVVDTGYGIERIAWFTQRVPTAFHAIYGSLLEDFHKLLGVEPPPSKLLWAAARDAGRLDPEDPESVRRFYERAARDAGMEPREAEELLRRAAAVYALLDHSKTIALMLGDGIVPSNTGEGYLARLVIRRALRLIRRLGSDASLVELVERQARFWGRDYYPRMLENLDYIVKVTRLEEERFDRSIERGLREVARLLRRKKSLSLDDLILLYDSHGLPPDMVAEAAAKLGVRVHVPHNFYAIVARRHGAGGGVARRSEKPSLPEDVVEWLRGFPETVRLFHEDPYMREFTARVLGVKGVYLVLDRTAFYPTGGGQLHDTGVVRLCGEEYRVVRVEKVDGVIVHVLDREPPGGCSEAWGRIDWERRYRLMRHHTAVHVLLGAARRVLGNHVWQAGAEKTPEKARLDITHYELPSSEEVRRIEELANKAILERIPVEARIMDRNEAEKVYGFRLYQGGVPMSAKIRVLRIGDWDVEACFGTHVSNSAEIGSVKITRVEKLQDGVVRFELVAGSEVARYASELESRLNNIARMVGGGAADVEKRVEKLIRDYNKTRQSVNILSKYVVKDMVEKAKSSPLAIDGLRVYVLRDDIPLRELYQEAAKQLSLEDPEGVTVALVPVEQGVVVEVGAGSKASERVDLRQLARLLASRGFRGGGKPSHVTMMARGLSAEEALDALLSALRSLVEGKGGSGTG</sequence>
<dbReference type="InterPro" id="IPR012947">
    <property type="entry name" value="tRNA_SAD"/>
</dbReference>
<dbReference type="InterPro" id="IPR018162">
    <property type="entry name" value="Ala-tRNA-ligase_IIc_anticod-bd"/>
</dbReference>
<dbReference type="NCBIfam" id="TIGR03683">
    <property type="entry name" value="A-tRNA_syn_arch"/>
    <property type="match status" value="1"/>
</dbReference>
<keyword evidence="7 12" id="KW-0862">Zinc</keyword>
<keyword evidence="15" id="KW-1185">Reference proteome</keyword>
<dbReference type="GO" id="GO:0004813">
    <property type="term" value="F:alanine-tRNA ligase activity"/>
    <property type="evidence" value="ECO:0007669"/>
    <property type="project" value="UniProtKB-UniRule"/>
</dbReference>
<evidence type="ECO:0000256" key="7">
    <source>
        <dbReference type="ARBA" id="ARBA00022833"/>
    </source>
</evidence>
<evidence type="ECO:0000259" key="13">
    <source>
        <dbReference type="PROSITE" id="PS50860"/>
    </source>
</evidence>
<proteinExistence type="inferred from homology"/>
<dbReference type="SUPFAM" id="SSF55681">
    <property type="entry name" value="Class II aaRS and biotin synthetases"/>
    <property type="match status" value="1"/>
</dbReference>
<dbReference type="GO" id="GO:0005737">
    <property type="term" value="C:cytoplasm"/>
    <property type="evidence" value="ECO:0007669"/>
    <property type="project" value="UniProtKB-SubCell"/>
</dbReference>
<dbReference type="CDD" id="cd00673">
    <property type="entry name" value="AlaRS_core"/>
    <property type="match status" value="1"/>
</dbReference>
<dbReference type="Gene3D" id="3.30.930.10">
    <property type="entry name" value="Bira Bifunctional Protein, Domain 2"/>
    <property type="match status" value="1"/>
</dbReference>
<dbReference type="EC" id="6.1.1.7" evidence="12"/>
<evidence type="ECO:0000256" key="2">
    <source>
        <dbReference type="ARBA" id="ARBA00022490"/>
    </source>
</evidence>
<evidence type="ECO:0000256" key="5">
    <source>
        <dbReference type="ARBA" id="ARBA00022723"/>
    </source>
</evidence>
<evidence type="ECO:0000256" key="10">
    <source>
        <dbReference type="ARBA" id="ARBA00022917"/>
    </source>
</evidence>
<dbReference type="InterPro" id="IPR018163">
    <property type="entry name" value="Thr/Ala-tRNA-synth_IIc_edit"/>
</dbReference>
<dbReference type="AlphaFoldDB" id="A0A0V8RUJ6"/>
<organism evidence="14 15">
    <name type="scientific">Pyrodictium occultum</name>
    <dbReference type="NCBI Taxonomy" id="2309"/>
    <lineage>
        <taxon>Archaea</taxon>
        <taxon>Thermoproteota</taxon>
        <taxon>Thermoprotei</taxon>
        <taxon>Desulfurococcales</taxon>
        <taxon>Pyrodictiaceae</taxon>
        <taxon>Pyrodictium</taxon>
    </lineage>
</organism>
<evidence type="ECO:0000256" key="9">
    <source>
        <dbReference type="ARBA" id="ARBA00022884"/>
    </source>
</evidence>
<evidence type="ECO:0000313" key="14">
    <source>
        <dbReference type="EMBL" id="KSW11661.1"/>
    </source>
</evidence>
<feature type="binding site" evidence="12">
    <location>
        <position position="710"/>
    </location>
    <ligand>
        <name>Zn(2+)</name>
        <dbReference type="ChEBI" id="CHEBI:29105"/>
    </ligand>
</feature>
<dbReference type="EMBL" id="LNTB01000001">
    <property type="protein sequence ID" value="KSW11661.1"/>
    <property type="molecule type" value="Genomic_DNA"/>
</dbReference>
<evidence type="ECO:0000256" key="1">
    <source>
        <dbReference type="ARBA" id="ARBA00008226"/>
    </source>
</evidence>
<comment type="cofactor">
    <cofactor evidence="12">
        <name>Zn(2+)</name>
        <dbReference type="ChEBI" id="CHEBI:29105"/>
    </cofactor>
    <text evidence="12">Binds 1 zinc ion per subunit.</text>
</comment>
<gene>
    <name evidence="12" type="primary">alaS</name>
    <name evidence="14" type="ORF">CF15_02245</name>
</gene>
<dbReference type="PROSITE" id="PS50860">
    <property type="entry name" value="AA_TRNA_LIGASE_II_ALA"/>
    <property type="match status" value="1"/>
</dbReference>
<dbReference type="PANTHER" id="PTHR11777">
    <property type="entry name" value="ALANYL-TRNA SYNTHETASE"/>
    <property type="match status" value="1"/>
</dbReference>
<name>A0A0V8RUJ6_PYROC</name>
<dbReference type="InterPro" id="IPR009000">
    <property type="entry name" value="Transl_B-barrel_sf"/>
</dbReference>
<evidence type="ECO:0000256" key="3">
    <source>
        <dbReference type="ARBA" id="ARBA00022555"/>
    </source>
</evidence>
<dbReference type="InterPro" id="IPR050058">
    <property type="entry name" value="Ala-tRNA_ligase"/>
</dbReference>